<organism evidence="1 2">
    <name type="scientific">Alloalcanivorax gelatiniphagus</name>
    <dbReference type="NCBI Taxonomy" id="1194167"/>
    <lineage>
        <taxon>Bacteria</taxon>
        <taxon>Pseudomonadati</taxon>
        <taxon>Pseudomonadota</taxon>
        <taxon>Gammaproteobacteria</taxon>
        <taxon>Oceanospirillales</taxon>
        <taxon>Alcanivoracaceae</taxon>
        <taxon>Alloalcanivorax</taxon>
    </lineage>
</organism>
<accession>A0ABY2XMX5</accession>
<reference evidence="1 2" key="1">
    <citation type="submission" date="2019-05" db="EMBL/GenBank/DDBJ databases">
        <title>Genome of Alcanivorax gelatiniphagus, an oil degrading marine bacteria.</title>
        <authorList>
            <person name="Kwon K.K."/>
        </authorList>
    </citation>
    <scope>NUCLEOTIDE SEQUENCE [LARGE SCALE GENOMIC DNA]</scope>
    <source>
        <strain evidence="1 2">MEBiC 08158</strain>
    </source>
</reference>
<evidence type="ECO:0000313" key="1">
    <source>
        <dbReference type="EMBL" id="TMW13727.1"/>
    </source>
</evidence>
<keyword evidence="2" id="KW-1185">Reference proteome</keyword>
<evidence type="ECO:0008006" key="3">
    <source>
        <dbReference type="Google" id="ProtNLM"/>
    </source>
</evidence>
<dbReference type="Proteomes" id="UP000739180">
    <property type="component" value="Unassembled WGS sequence"/>
</dbReference>
<dbReference type="EMBL" id="VCQT01000022">
    <property type="protein sequence ID" value="TMW13727.1"/>
    <property type="molecule type" value="Genomic_DNA"/>
</dbReference>
<sequence>MFSCFWEHQKGNLTAAEWEHSFDGVKKAANSDLVQHNPPWVLSIVFSRIYTLKNQIMHGGATWEGSVNREQFRDCVAILVDLVPVVINVMMDNPRTIRGRRVIRWFDKNRYGSAFACSERSVRRRK</sequence>
<gene>
    <name evidence="1" type="ORF">FGS76_06260</name>
</gene>
<comment type="caution">
    <text evidence="1">The sequence shown here is derived from an EMBL/GenBank/DDBJ whole genome shotgun (WGS) entry which is preliminary data.</text>
</comment>
<name>A0ABY2XMX5_9GAMM</name>
<protein>
    <recommendedName>
        <fullName evidence="3">Apea-like HEPN domain-containing protein</fullName>
    </recommendedName>
</protein>
<dbReference type="RefSeq" id="WP_138771767.1">
    <property type="nucleotide sequence ID" value="NZ_JBHSSX010000038.1"/>
</dbReference>
<evidence type="ECO:0000313" key="2">
    <source>
        <dbReference type="Proteomes" id="UP000739180"/>
    </source>
</evidence>
<proteinExistence type="predicted"/>